<evidence type="ECO:0000313" key="1">
    <source>
        <dbReference type="EMBL" id="GAA3712229.1"/>
    </source>
</evidence>
<organism evidence="1 2">
    <name type="scientific">Sphingomonas cynarae</name>
    <dbReference type="NCBI Taxonomy" id="930197"/>
    <lineage>
        <taxon>Bacteria</taxon>
        <taxon>Pseudomonadati</taxon>
        <taxon>Pseudomonadota</taxon>
        <taxon>Alphaproteobacteria</taxon>
        <taxon>Sphingomonadales</taxon>
        <taxon>Sphingomonadaceae</taxon>
        <taxon>Sphingomonas</taxon>
    </lineage>
</organism>
<comment type="caution">
    <text evidence="1">The sequence shown here is derived from an EMBL/GenBank/DDBJ whole genome shotgun (WGS) entry which is preliminary data.</text>
</comment>
<dbReference type="Proteomes" id="UP001500523">
    <property type="component" value="Unassembled WGS sequence"/>
</dbReference>
<protein>
    <recommendedName>
        <fullName evidence="3">STAS/SEC14 domain-containing protein</fullName>
    </recommendedName>
</protein>
<dbReference type="EMBL" id="BAABBF010000004">
    <property type="protein sequence ID" value="GAA3712229.1"/>
    <property type="molecule type" value="Genomic_DNA"/>
</dbReference>
<gene>
    <name evidence="1" type="ORF">GCM10022268_21400</name>
</gene>
<accession>A0ABP7E1T1</accession>
<proteinExistence type="predicted"/>
<keyword evidence="2" id="KW-1185">Reference proteome</keyword>
<dbReference type="RefSeq" id="WP_344693378.1">
    <property type="nucleotide sequence ID" value="NZ_BAABBF010000004.1"/>
</dbReference>
<sequence length="125" mass="13744">MVAPSFSIECDPAGPFLHLSLVGDWNRVIADRFATEVAGGIRGMIAAGALPGTFLTLIDMSRKNILPQDIATDMARMLRPDSPSRRIAFVVSGSLHLLQARRLCESEGRRCFPTEEAARQWLFAD</sequence>
<evidence type="ECO:0000313" key="2">
    <source>
        <dbReference type="Proteomes" id="UP001500523"/>
    </source>
</evidence>
<name>A0ABP7E1T1_9SPHN</name>
<evidence type="ECO:0008006" key="3">
    <source>
        <dbReference type="Google" id="ProtNLM"/>
    </source>
</evidence>
<reference evidence="2" key="1">
    <citation type="journal article" date="2019" name="Int. J. Syst. Evol. Microbiol.">
        <title>The Global Catalogue of Microorganisms (GCM) 10K type strain sequencing project: providing services to taxonomists for standard genome sequencing and annotation.</title>
        <authorList>
            <consortium name="The Broad Institute Genomics Platform"/>
            <consortium name="The Broad Institute Genome Sequencing Center for Infectious Disease"/>
            <person name="Wu L."/>
            <person name="Ma J."/>
        </authorList>
    </citation>
    <scope>NUCLEOTIDE SEQUENCE [LARGE SCALE GENOMIC DNA]</scope>
    <source>
        <strain evidence="2">JCM 17498</strain>
    </source>
</reference>